<evidence type="ECO:0000313" key="2">
    <source>
        <dbReference type="Proteomes" id="UP000236959"/>
    </source>
</evidence>
<dbReference type="EMBL" id="PPCN01000001">
    <property type="protein sequence ID" value="POF34736.1"/>
    <property type="molecule type" value="Genomic_DNA"/>
</dbReference>
<dbReference type="PANTHER" id="PTHR42830">
    <property type="entry name" value="OSMOTICALLY INDUCIBLE FAMILY PROTEIN"/>
    <property type="match status" value="1"/>
</dbReference>
<dbReference type="Gene3D" id="3.30.300.20">
    <property type="match status" value="1"/>
</dbReference>
<gene>
    <name evidence="1" type="ORF">CLV41_1011196</name>
</gene>
<protein>
    <submittedName>
        <fullName evidence="1">Organic hydroperoxide reductase OsmC/OhrA</fullName>
    </submittedName>
</protein>
<dbReference type="InterPro" id="IPR036102">
    <property type="entry name" value="OsmC/Ohrsf"/>
</dbReference>
<keyword evidence="2" id="KW-1185">Reference proteome</keyword>
<dbReference type="InterPro" id="IPR052707">
    <property type="entry name" value="OsmC_Ohr_Peroxiredoxin"/>
</dbReference>
<name>A0A2S3V476_9HYPH</name>
<proteinExistence type="predicted"/>
<reference evidence="1 2" key="1">
    <citation type="submission" date="2018-01" db="EMBL/GenBank/DDBJ databases">
        <title>Genomic Encyclopedia of Archaeal and Bacterial Type Strains, Phase II (KMG-II): from individual species to whole genera.</title>
        <authorList>
            <person name="Goeker M."/>
        </authorList>
    </citation>
    <scope>NUCLEOTIDE SEQUENCE [LARGE SCALE GENOMIC DNA]</scope>
    <source>
        <strain evidence="1 2">DSM 17023</strain>
    </source>
</reference>
<dbReference type="InterPro" id="IPR003718">
    <property type="entry name" value="OsmC/Ohr_fam"/>
</dbReference>
<organism evidence="1 2">
    <name type="scientific">Roseibium marinum</name>
    <dbReference type="NCBI Taxonomy" id="281252"/>
    <lineage>
        <taxon>Bacteria</taxon>
        <taxon>Pseudomonadati</taxon>
        <taxon>Pseudomonadota</taxon>
        <taxon>Alphaproteobacteria</taxon>
        <taxon>Hyphomicrobiales</taxon>
        <taxon>Stappiaceae</taxon>
        <taxon>Roseibium</taxon>
    </lineage>
</organism>
<dbReference type="SUPFAM" id="SSF82784">
    <property type="entry name" value="OsmC-like"/>
    <property type="match status" value="1"/>
</dbReference>
<dbReference type="Proteomes" id="UP000236959">
    <property type="component" value="Unassembled WGS sequence"/>
</dbReference>
<comment type="caution">
    <text evidence="1">The sequence shown here is derived from an EMBL/GenBank/DDBJ whole genome shotgun (WGS) entry which is preliminary data.</text>
</comment>
<dbReference type="AlphaFoldDB" id="A0A2S3V476"/>
<dbReference type="InterPro" id="IPR015946">
    <property type="entry name" value="KH_dom-like_a/b"/>
</dbReference>
<dbReference type="PANTHER" id="PTHR42830:SF2">
    <property type="entry name" value="OSMC_OHR FAMILY PROTEIN"/>
    <property type="match status" value="1"/>
</dbReference>
<evidence type="ECO:0000313" key="1">
    <source>
        <dbReference type="EMBL" id="POF34736.1"/>
    </source>
</evidence>
<sequence length="163" mass="17897">MAGHYHTAQIEWACDGDYAANAYSRGHIWRFDGGLEIPASSSPTVVPLPYSVEAAIDPEEAFVAAISSCHMMSFLDLARRAGFNIASYRDDAQGEMSRVARARMAITKVVLRPRVTLVADKDPDPTWLTDLHEKAHEICFIANSVKCEIVVEPEPLKLVAPGN</sequence>
<accession>A0A2S3V476</accession>
<dbReference type="OrthoDB" id="9795405at2"/>
<dbReference type="RefSeq" id="WP_103221259.1">
    <property type="nucleotide sequence ID" value="NZ_PPCN01000001.1"/>
</dbReference>
<dbReference type="Pfam" id="PF02566">
    <property type="entry name" value="OsmC"/>
    <property type="match status" value="1"/>
</dbReference>